<dbReference type="RefSeq" id="WP_173967655.1">
    <property type="nucleotide sequence ID" value="NZ_CADCST010000117.1"/>
</dbReference>
<dbReference type="EMBL" id="CADCST010000117">
    <property type="protein sequence ID" value="CAA9201533.1"/>
    <property type="molecule type" value="Genomic_DNA"/>
</dbReference>
<evidence type="ECO:0000313" key="1">
    <source>
        <dbReference type="EMBL" id="CAA9201533.1"/>
    </source>
</evidence>
<comment type="caution">
    <text evidence="1">The sequence shown here is derived from an EMBL/GenBank/DDBJ whole genome shotgun (WGS) entry which is preliminary data.</text>
</comment>
<evidence type="ECO:0000313" key="2">
    <source>
        <dbReference type="Proteomes" id="UP000474567"/>
    </source>
</evidence>
<accession>A0ABM8KND4</accession>
<proteinExistence type="predicted"/>
<organism evidence="1 2">
    <name type="scientific">Flavobacterium collinsii</name>
    <dbReference type="NCBI Taxonomy" id="1114861"/>
    <lineage>
        <taxon>Bacteria</taxon>
        <taxon>Pseudomonadati</taxon>
        <taxon>Bacteroidota</taxon>
        <taxon>Flavobacteriia</taxon>
        <taxon>Flavobacteriales</taxon>
        <taxon>Flavobacteriaceae</taxon>
        <taxon>Flavobacterium</taxon>
    </lineage>
</organism>
<dbReference type="Proteomes" id="UP000474567">
    <property type="component" value="Unassembled WGS sequence"/>
</dbReference>
<reference evidence="1 2" key="1">
    <citation type="submission" date="2020-02" db="EMBL/GenBank/DDBJ databases">
        <authorList>
            <person name="Criscuolo A."/>
        </authorList>
    </citation>
    <scope>NUCLEOTIDE SEQUENCE [LARGE SCALE GENOMIC DNA]</scope>
    <source>
        <strain evidence="1">CECT7796</strain>
    </source>
</reference>
<sequence>MAQLTTPAGIGKETPSGTTELTVTVTWTKPDPDYPDGTTFSYQFVNKGNPNDIIVPTVAQTGAPTIVVDKHQVVFTFGTNADAVKLKDYIAEVKAIPATGSGPDNSEWGKEIYWIIGPTLTIKIGNQEYTLTKNTFAGATSKIYQLPASADNPITITYDDIKTFATSLGLNPPENYPDGTPIEGSLNIYQLIVDLGNNLFTLSISLDIPASNPLNNIIPHLSVSKMGLVLKRTNGSL</sequence>
<protein>
    <submittedName>
        <fullName evidence="1">Uncharacterized protein</fullName>
    </submittedName>
</protein>
<gene>
    <name evidence="1" type="ORF">FLACOL7796_03811</name>
</gene>
<name>A0ABM8KND4_9FLAO</name>
<keyword evidence="2" id="KW-1185">Reference proteome</keyword>